<dbReference type="PANTHER" id="PTHR13710:SF120">
    <property type="entry name" value="BIFUNCTIONAL 3'-5' EXONUCLEASE_ATP-DEPENDENT HELICASE WRN"/>
    <property type="match status" value="1"/>
</dbReference>
<dbReference type="SUPFAM" id="SSF52540">
    <property type="entry name" value="P-loop containing nucleoside triphosphate hydrolases"/>
    <property type="match status" value="1"/>
</dbReference>
<dbReference type="EMBL" id="OU892283">
    <property type="protein sequence ID" value="CAG9771458.1"/>
    <property type="molecule type" value="Genomic_DNA"/>
</dbReference>
<dbReference type="GO" id="GO:0009378">
    <property type="term" value="F:four-way junction helicase activity"/>
    <property type="evidence" value="ECO:0007669"/>
    <property type="project" value="TreeGrafter"/>
</dbReference>
<dbReference type="AlphaFoldDB" id="A0A9N9QR77"/>
<organism evidence="3 4">
    <name type="scientific">Ceutorhynchus assimilis</name>
    <name type="common">cabbage seed weevil</name>
    <dbReference type="NCBI Taxonomy" id="467358"/>
    <lineage>
        <taxon>Eukaryota</taxon>
        <taxon>Metazoa</taxon>
        <taxon>Ecdysozoa</taxon>
        <taxon>Arthropoda</taxon>
        <taxon>Hexapoda</taxon>
        <taxon>Insecta</taxon>
        <taxon>Pterygota</taxon>
        <taxon>Neoptera</taxon>
        <taxon>Endopterygota</taxon>
        <taxon>Coleoptera</taxon>
        <taxon>Polyphaga</taxon>
        <taxon>Cucujiformia</taxon>
        <taxon>Curculionidae</taxon>
        <taxon>Ceutorhynchinae</taxon>
        <taxon>Ceutorhynchus</taxon>
    </lineage>
</organism>
<dbReference type="Gene3D" id="3.40.50.300">
    <property type="entry name" value="P-loop containing nucleotide triphosphate hydrolases"/>
    <property type="match status" value="1"/>
</dbReference>
<protein>
    <recommendedName>
        <fullName evidence="2">Helicase ATP-binding domain-containing protein</fullName>
    </recommendedName>
</protein>
<dbReference type="Proteomes" id="UP001152799">
    <property type="component" value="Chromosome 7"/>
</dbReference>
<dbReference type="InterPro" id="IPR027417">
    <property type="entry name" value="P-loop_NTPase"/>
</dbReference>
<dbReference type="InterPro" id="IPR044876">
    <property type="entry name" value="HRDC_dom_sf"/>
</dbReference>
<name>A0A9N9QR77_9CUCU</name>
<dbReference type="GO" id="GO:0005694">
    <property type="term" value="C:chromosome"/>
    <property type="evidence" value="ECO:0007669"/>
    <property type="project" value="TreeGrafter"/>
</dbReference>
<dbReference type="Pfam" id="PF00270">
    <property type="entry name" value="DEAD"/>
    <property type="match status" value="1"/>
</dbReference>
<reference evidence="3" key="1">
    <citation type="submission" date="2022-01" db="EMBL/GenBank/DDBJ databases">
        <authorList>
            <person name="King R."/>
        </authorList>
    </citation>
    <scope>NUCLEOTIDE SEQUENCE</scope>
</reference>
<evidence type="ECO:0000256" key="1">
    <source>
        <dbReference type="ARBA" id="ARBA00005446"/>
    </source>
</evidence>
<dbReference type="GO" id="GO:0000724">
    <property type="term" value="P:double-strand break repair via homologous recombination"/>
    <property type="evidence" value="ECO:0007669"/>
    <property type="project" value="TreeGrafter"/>
</dbReference>
<dbReference type="GO" id="GO:0005524">
    <property type="term" value="F:ATP binding"/>
    <property type="evidence" value="ECO:0007669"/>
    <property type="project" value="InterPro"/>
</dbReference>
<proteinExistence type="inferred from homology"/>
<dbReference type="Gene3D" id="1.10.150.80">
    <property type="entry name" value="HRDC domain"/>
    <property type="match status" value="1"/>
</dbReference>
<comment type="similarity">
    <text evidence="1">Belongs to the helicase family. RecQ subfamily.</text>
</comment>
<feature type="domain" description="Helicase ATP-binding" evidence="2">
    <location>
        <begin position="1"/>
        <end position="148"/>
    </location>
</feature>
<evidence type="ECO:0000313" key="4">
    <source>
        <dbReference type="Proteomes" id="UP001152799"/>
    </source>
</evidence>
<evidence type="ECO:0000313" key="3">
    <source>
        <dbReference type="EMBL" id="CAG9771458.1"/>
    </source>
</evidence>
<dbReference type="OrthoDB" id="10261556at2759"/>
<dbReference type="GO" id="GO:0043138">
    <property type="term" value="F:3'-5' DNA helicase activity"/>
    <property type="evidence" value="ECO:0007669"/>
    <property type="project" value="TreeGrafter"/>
</dbReference>
<keyword evidence="4" id="KW-1185">Reference proteome</keyword>
<dbReference type="GO" id="GO:0003676">
    <property type="term" value="F:nucleic acid binding"/>
    <property type="evidence" value="ECO:0007669"/>
    <property type="project" value="InterPro"/>
</dbReference>
<evidence type="ECO:0000259" key="2">
    <source>
        <dbReference type="PROSITE" id="PS51192"/>
    </source>
</evidence>
<accession>A0A9N9QR77</accession>
<dbReference type="PROSITE" id="PS51192">
    <property type="entry name" value="HELICASE_ATP_BIND_1"/>
    <property type="match status" value="1"/>
</dbReference>
<dbReference type="GO" id="GO:0005737">
    <property type="term" value="C:cytoplasm"/>
    <property type="evidence" value="ECO:0007669"/>
    <property type="project" value="TreeGrafter"/>
</dbReference>
<dbReference type="InterPro" id="IPR014001">
    <property type="entry name" value="Helicase_ATP-bd"/>
</dbReference>
<dbReference type="PANTHER" id="PTHR13710">
    <property type="entry name" value="DNA HELICASE RECQ FAMILY MEMBER"/>
    <property type="match status" value="1"/>
</dbReference>
<dbReference type="GO" id="GO:0000723">
    <property type="term" value="P:telomere maintenance"/>
    <property type="evidence" value="ECO:0007669"/>
    <property type="project" value="TreeGrafter"/>
</dbReference>
<dbReference type="GO" id="GO:0005654">
    <property type="term" value="C:nucleoplasm"/>
    <property type="evidence" value="ECO:0007669"/>
    <property type="project" value="TreeGrafter"/>
</dbReference>
<sequence>MLNKKQDNFAVMATGYGKSLLYQFPAIYSRGTTLVISPLISLMQNQALSLSVANISACLLGSAQAHPAATIEGILNNNYSIVYLTPKFCWLRKQLLYEIKKRCRLVLIAVDEVHCEIFVDVPVLAVTVTATKNVYEDIISVLKLQNRQVICPGFDRPNLYFKVRPKEQSVLRDLQEDDSQRWAVDERSRLASINGCMPYMGASDTILTSMFRYPPRIIVELRKLGIEGLTEARMSKFMPQFLRFINNIDNNAITNFEIEEETIFEMEQDNDYEYYDDDDDNADDYYDDNSDAIFETEIFLMEENFDDVLMNDDKNEILMALCDRLNRNLMKKSCLKLKR</sequence>
<dbReference type="InterPro" id="IPR011545">
    <property type="entry name" value="DEAD/DEAH_box_helicase_dom"/>
</dbReference>
<gene>
    <name evidence="3" type="ORF">CEUTPL_LOCUS11890</name>
</gene>